<accession>A0ABW6AIB2</accession>
<name>A0ABW6AIB2_9BACT</name>
<evidence type="ECO:0000313" key="3">
    <source>
        <dbReference type="Proteomes" id="UP001597512"/>
    </source>
</evidence>
<dbReference type="InterPro" id="IPR007421">
    <property type="entry name" value="Schlafen_AlbA_2_dom"/>
</dbReference>
<sequence>MTRNQLDDLIRQGEHTRLEFKRSLSSAYRIARTLAALANTSGGTLLIGISDNGKIVGVPSEIREMEKIEEAADRLVEPALSISYEIMAPDGRLILIITIPESDEKPHYVVDEAGKRTIYVRAKDKSVPTSKLIITPEMVDRELLKSPMARTLIQYLRKNEHITADKFGKLINISDYRAGKLLRQLAERGLLLLIDKPRPVRYALKLAE</sequence>
<dbReference type="PANTHER" id="PTHR30595">
    <property type="entry name" value="GLPR-RELATED TRANSCRIPTIONAL REPRESSOR"/>
    <property type="match status" value="1"/>
</dbReference>
<feature type="domain" description="Schlafen AlbA-2" evidence="1">
    <location>
        <begin position="14"/>
        <end position="128"/>
    </location>
</feature>
<dbReference type="Pfam" id="PF04326">
    <property type="entry name" value="SLFN_AlbA_2"/>
    <property type="match status" value="1"/>
</dbReference>
<gene>
    <name evidence="2" type="ORF">ACFS25_15670</name>
</gene>
<evidence type="ECO:0000313" key="2">
    <source>
        <dbReference type="EMBL" id="MFD2935229.1"/>
    </source>
</evidence>
<organism evidence="2 3">
    <name type="scientific">Spirosoma flavum</name>
    <dbReference type="NCBI Taxonomy" id="2048557"/>
    <lineage>
        <taxon>Bacteria</taxon>
        <taxon>Pseudomonadati</taxon>
        <taxon>Bacteroidota</taxon>
        <taxon>Cytophagia</taxon>
        <taxon>Cytophagales</taxon>
        <taxon>Cytophagaceae</taxon>
        <taxon>Spirosoma</taxon>
    </lineage>
</organism>
<dbReference type="Proteomes" id="UP001597512">
    <property type="component" value="Unassembled WGS sequence"/>
</dbReference>
<reference evidence="3" key="1">
    <citation type="journal article" date="2019" name="Int. J. Syst. Evol. Microbiol.">
        <title>The Global Catalogue of Microorganisms (GCM) 10K type strain sequencing project: providing services to taxonomists for standard genome sequencing and annotation.</title>
        <authorList>
            <consortium name="The Broad Institute Genomics Platform"/>
            <consortium name="The Broad Institute Genome Sequencing Center for Infectious Disease"/>
            <person name="Wu L."/>
            <person name="Ma J."/>
        </authorList>
    </citation>
    <scope>NUCLEOTIDE SEQUENCE [LARGE SCALE GENOMIC DNA]</scope>
    <source>
        <strain evidence="3">KCTC 52490</strain>
    </source>
</reference>
<comment type="caution">
    <text evidence="2">The sequence shown here is derived from an EMBL/GenBank/DDBJ whole genome shotgun (WGS) entry which is preliminary data.</text>
</comment>
<proteinExistence type="predicted"/>
<dbReference type="RefSeq" id="WP_381502746.1">
    <property type="nucleotide sequence ID" value="NZ_JBHUOM010000012.1"/>
</dbReference>
<keyword evidence="3" id="KW-1185">Reference proteome</keyword>
<evidence type="ECO:0000259" key="1">
    <source>
        <dbReference type="Pfam" id="PF04326"/>
    </source>
</evidence>
<dbReference type="EMBL" id="JBHUOM010000012">
    <property type="protein sequence ID" value="MFD2935229.1"/>
    <property type="molecule type" value="Genomic_DNA"/>
</dbReference>
<protein>
    <submittedName>
        <fullName evidence="2">Helix-turn-helix domain-containing protein</fullName>
    </submittedName>
</protein>
<dbReference type="Gene3D" id="3.30.950.30">
    <property type="entry name" value="Schlafen, AAA domain"/>
    <property type="match status" value="1"/>
</dbReference>
<dbReference type="InterPro" id="IPR038461">
    <property type="entry name" value="Schlafen_AlbA_2_dom_sf"/>
</dbReference>
<dbReference type="PANTHER" id="PTHR30595:SF6">
    <property type="entry name" value="SCHLAFEN ALBA-2 DOMAIN-CONTAINING PROTEIN"/>
    <property type="match status" value="1"/>
</dbReference>